<evidence type="ECO:0000313" key="2">
    <source>
        <dbReference type="EMBL" id="QDT01110.1"/>
    </source>
</evidence>
<keyword evidence="3" id="KW-1185">Reference proteome</keyword>
<dbReference type="AlphaFoldDB" id="A0A517N1U8"/>
<keyword evidence="1" id="KW-0732">Signal</keyword>
<feature type="signal peptide" evidence="1">
    <location>
        <begin position="1"/>
        <end position="23"/>
    </location>
</feature>
<evidence type="ECO:0000313" key="3">
    <source>
        <dbReference type="Proteomes" id="UP000319852"/>
    </source>
</evidence>
<accession>A0A517N1U8</accession>
<name>A0A517N1U8_9BACT</name>
<reference evidence="2 3" key="1">
    <citation type="submission" date="2019-02" db="EMBL/GenBank/DDBJ databases">
        <title>Deep-cultivation of Planctomycetes and their phenomic and genomic characterization uncovers novel biology.</title>
        <authorList>
            <person name="Wiegand S."/>
            <person name="Jogler M."/>
            <person name="Boedeker C."/>
            <person name="Pinto D."/>
            <person name="Vollmers J."/>
            <person name="Rivas-Marin E."/>
            <person name="Kohn T."/>
            <person name="Peeters S.H."/>
            <person name="Heuer A."/>
            <person name="Rast P."/>
            <person name="Oberbeckmann S."/>
            <person name="Bunk B."/>
            <person name="Jeske O."/>
            <person name="Meyerdierks A."/>
            <person name="Storesund J.E."/>
            <person name="Kallscheuer N."/>
            <person name="Luecker S."/>
            <person name="Lage O.M."/>
            <person name="Pohl T."/>
            <person name="Merkel B.J."/>
            <person name="Hornburger P."/>
            <person name="Mueller R.-W."/>
            <person name="Bruemmer F."/>
            <person name="Labrenz M."/>
            <person name="Spormann A.M."/>
            <person name="Op den Camp H."/>
            <person name="Overmann J."/>
            <person name="Amann R."/>
            <person name="Jetten M.S.M."/>
            <person name="Mascher T."/>
            <person name="Medema M.H."/>
            <person name="Devos D.P."/>
            <person name="Kaster A.-K."/>
            <person name="Ovreas L."/>
            <person name="Rohde M."/>
            <person name="Galperin M.Y."/>
            <person name="Jogler C."/>
        </authorList>
    </citation>
    <scope>NUCLEOTIDE SEQUENCE [LARGE SCALE GENOMIC DNA]</scope>
    <source>
        <strain evidence="2 3">HG15A2</strain>
    </source>
</reference>
<sequence precursor="true">MLLKSTCLILASCCLAIEPYTLAQQAGSDEIFAAKKTGEVTMKEIIGNAKLMTKVKNDLLGGERLAMMVSHEIMVQIMLRDKQFMKTLQG</sequence>
<dbReference type="EMBL" id="CP036263">
    <property type="protein sequence ID" value="QDT01110.1"/>
    <property type="molecule type" value="Genomic_DNA"/>
</dbReference>
<evidence type="ECO:0000256" key="1">
    <source>
        <dbReference type="SAM" id="SignalP"/>
    </source>
</evidence>
<feature type="chain" id="PRO_5021934466" evidence="1">
    <location>
        <begin position="24"/>
        <end position="90"/>
    </location>
</feature>
<dbReference type="Proteomes" id="UP000319852">
    <property type="component" value="Chromosome"/>
</dbReference>
<gene>
    <name evidence="2" type="ORF">HG15A2_44520</name>
</gene>
<protein>
    <submittedName>
        <fullName evidence="2">Uncharacterized protein</fullName>
    </submittedName>
</protein>
<organism evidence="2 3">
    <name type="scientific">Adhaeretor mobilis</name>
    <dbReference type="NCBI Taxonomy" id="1930276"/>
    <lineage>
        <taxon>Bacteria</taxon>
        <taxon>Pseudomonadati</taxon>
        <taxon>Planctomycetota</taxon>
        <taxon>Planctomycetia</taxon>
        <taxon>Pirellulales</taxon>
        <taxon>Lacipirellulaceae</taxon>
        <taxon>Adhaeretor</taxon>
    </lineage>
</organism>
<dbReference type="KEGG" id="amob:HG15A2_44520"/>
<proteinExistence type="predicted"/>